<protein>
    <submittedName>
        <fullName evidence="2">Ty3-gypsy retrotransposon protein</fullName>
    </submittedName>
</protein>
<evidence type="ECO:0000256" key="1">
    <source>
        <dbReference type="SAM" id="MobiDB-lite"/>
    </source>
</evidence>
<evidence type="ECO:0000313" key="2">
    <source>
        <dbReference type="EMBL" id="KAA0041524.1"/>
    </source>
</evidence>
<evidence type="ECO:0000313" key="4">
    <source>
        <dbReference type="Proteomes" id="UP000321393"/>
    </source>
</evidence>
<feature type="compositionally biased region" description="Polar residues" evidence="1">
    <location>
        <begin position="11"/>
        <end position="24"/>
    </location>
</feature>
<gene>
    <name evidence="3" type="ORF">E5676_scaffold205G001830</name>
    <name evidence="2" type="ORF">E6C27_scaffold6G001170</name>
</gene>
<dbReference type="EMBL" id="SSTD01003946">
    <property type="protein sequence ID" value="TYK24397.1"/>
    <property type="molecule type" value="Genomic_DNA"/>
</dbReference>
<evidence type="ECO:0000313" key="5">
    <source>
        <dbReference type="Proteomes" id="UP000321947"/>
    </source>
</evidence>
<dbReference type="AlphaFoldDB" id="A0A5A7TDM7"/>
<dbReference type="Proteomes" id="UP000321947">
    <property type="component" value="Unassembled WGS sequence"/>
</dbReference>
<feature type="compositionally biased region" description="Low complexity" evidence="1">
    <location>
        <begin position="1"/>
        <end position="10"/>
    </location>
</feature>
<proteinExistence type="predicted"/>
<reference evidence="4 5" key="1">
    <citation type="submission" date="2019-08" db="EMBL/GenBank/DDBJ databases">
        <title>Draft genome sequences of two oriental melons (Cucumis melo L. var makuwa).</title>
        <authorList>
            <person name="Kwon S.-Y."/>
        </authorList>
    </citation>
    <scope>NUCLEOTIDE SEQUENCE [LARGE SCALE GENOMIC DNA]</scope>
    <source>
        <strain evidence="5">cv. Chang Bougi</strain>
        <strain evidence="4">cv. SW 3</strain>
        <tissue evidence="2">Leaf</tissue>
    </source>
</reference>
<evidence type="ECO:0000313" key="3">
    <source>
        <dbReference type="EMBL" id="TYK24397.1"/>
    </source>
</evidence>
<feature type="region of interest" description="Disordered" evidence="1">
    <location>
        <begin position="1"/>
        <end position="25"/>
    </location>
</feature>
<dbReference type="EMBL" id="SSTE01016577">
    <property type="protein sequence ID" value="KAA0041524.1"/>
    <property type="molecule type" value="Genomic_DNA"/>
</dbReference>
<organism evidence="2 4">
    <name type="scientific">Cucumis melo var. makuwa</name>
    <name type="common">Oriental melon</name>
    <dbReference type="NCBI Taxonomy" id="1194695"/>
    <lineage>
        <taxon>Eukaryota</taxon>
        <taxon>Viridiplantae</taxon>
        <taxon>Streptophyta</taxon>
        <taxon>Embryophyta</taxon>
        <taxon>Tracheophyta</taxon>
        <taxon>Spermatophyta</taxon>
        <taxon>Magnoliopsida</taxon>
        <taxon>eudicotyledons</taxon>
        <taxon>Gunneridae</taxon>
        <taxon>Pentapetalae</taxon>
        <taxon>rosids</taxon>
        <taxon>fabids</taxon>
        <taxon>Cucurbitales</taxon>
        <taxon>Cucurbitaceae</taxon>
        <taxon>Benincaseae</taxon>
        <taxon>Cucumis</taxon>
    </lineage>
</organism>
<accession>A0A5A7TDM7</accession>
<name>A0A5A7TDM7_CUCMM</name>
<dbReference type="Proteomes" id="UP000321393">
    <property type="component" value="Unassembled WGS sequence"/>
</dbReference>
<comment type="caution">
    <text evidence="2">The sequence shown here is derived from an EMBL/GenBank/DDBJ whole genome shotgun (WGS) entry which is preliminary data.</text>
</comment>
<sequence>MASKKAASKSPTASDSYTGLVTQNHLKRSMQDQEKGYVLKNKSLEQLIESPKGRIIIRENPLFNNSMPLSNLSDKESHLEVVSVMMANVTVETIMADMERKIYFLMKVVEERDHETAALKDQMKACETAESSKNSTVKANDKGKVVL</sequence>